<evidence type="ECO:0000259" key="16">
    <source>
        <dbReference type="PROSITE" id="PS01180"/>
    </source>
</evidence>
<comment type="cofactor">
    <cofactor evidence="14 15">
        <name>Zn(2+)</name>
        <dbReference type="ChEBI" id="CHEBI:29105"/>
    </cofactor>
    <text evidence="14 15">Binds 1 zinc ion per subunit.</text>
</comment>
<dbReference type="GO" id="GO:0005576">
    <property type="term" value="C:extracellular region"/>
    <property type="evidence" value="ECO:0007669"/>
    <property type="project" value="UniProtKB-SubCell"/>
</dbReference>
<keyword evidence="10" id="KW-1015">Disulfide bond</keyword>
<sequence>MKIIILALCFTIALTYTSTWRVQRSTDSHSVEEKIEEGYELLKNEPGSSDTKDLLLQLNDMKAEIEDELALTSDQKYDLTQDMKEYKEIEFDHVKPMGDTIMEVNEHSHVDMALYSRRYHAYEEPGSSDTKDLLLQLNEMKAEIEDELTLTEQSEEIIDDIRQNEANRAKRQARRDWTYPSREDAKKVFKRATKIWESVTCLNFTENDTATDRIVVIKSEGCWSFVGKRGGIQRLSLGDGCEEVGTAVHEIGHALGFYHTHSRHDRNKFIILQRQNFVNGWLSQFTEQTTDTNYNYGLTYDYGSVMHYGARSASKNGRPIMVPRHDMKYLLTLGSDTLAFYDILMMNHHYGCFDSCGGVCSSRCENGGVPHPRNCSKCLCPSGYAGDFCTERPPNRCGATLEVNSTELTLTVTMGNRYSLKPKDEFKTCDFWLQGPPNSRIRVVLDSYQGITADGCKYMGVEIKTRKDKRYTGYRFCSSTNVGDVLISTHNIVPVIFFNRHTTSRVTLRYRIGKASIIASC</sequence>
<evidence type="ECO:0000256" key="15">
    <source>
        <dbReference type="RuleBase" id="RU361183"/>
    </source>
</evidence>
<dbReference type="Gene3D" id="3.40.390.10">
    <property type="entry name" value="Collagenase (Catalytic Domain)"/>
    <property type="match status" value="1"/>
</dbReference>
<keyword evidence="11" id="KW-0325">Glycoprotein</keyword>
<dbReference type="SUPFAM" id="SSF49854">
    <property type="entry name" value="Spermadhesin, CUB domain"/>
    <property type="match status" value="1"/>
</dbReference>
<feature type="binding site" evidence="14">
    <location>
        <position position="249"/>
    </location>
    <ligand>
        <name>Zn(2+)</name>
        <dbReference type="ChEBI" id="CHEBI:29105"/>
        <note>catalytic</note>
    </ligand>
</feature>
<dbReference type="PIRSF" id="PIRSF036365">
    <property type="entry name" value="Astacin_nematoda"/>
    <property type="match status" value="1"/>
</dbReference>
<evidence type="ECO:0000256" key="7">
    <source>
        <dbReference type="ARBA" id="ARBA00022801"/>
    </source>
</evidence>
<dbReference type="GO" id="GO:0004222">
    <property type="term" value="F:metalloendopeptidase activity"/>
    <property type="evidence" value="ECO:0007669"/>
    <property type="project" value="UniProtKB-UniRule"/>
</dbReference>
<dbReference type="GO" id="GO:0006508">
    <property type="term" value="P:proteolysis"/>
    <property type="evidence" value="ECO:0007669"/>
    <property type="project" value="UniProtKB-KW"/>
</dbReference>
<evidence type="ECO:0000256" key="8">
    <source>
        <dbReference type="ARBA" id="ARBA00022833"/>
    </source>
</evidence>
<keyword evidence="4 14" id="KW-0645">Protease</keyword>
<feature type="signal peptide" evidence="12 15">
    <location>
        <begin position="1"/>
        <end position="19"/>
    </location>
</feature>
<dbReference type="SUPFAM" id="SSF55486">
    <property type="entry name" value="Metalloproteases ('zincins'), catalytic domain"/>
    <property type="match status" value="1"/>
</dbReference>
<gene>
    <name evidence="18" type="ORF">DICVIV_03454</name>
</gene>
<dbReference type="PROSITE" id="PS01186">
    <property type="entry name" value="EGF_2"/>
    <property type="match status" value="1"/>
</dbReference>
<evidence type="ECO:0000313" key="18">
    <source>
        <dbReference type="EMBL" id="KJH50374.1"/>
    </source>
</evidence>
<dbReference type="OrthoDB" id="291007at2759"/>
<evidence type="ECO:0000256" key="11">
    <source>
        <dbReference type="ARBA" id="ARBA00023180"/>
    </source>
</evidence>
<evidence type="ECO:0000259" key="17">
    <source>
        <dbReference type="PROSITE" id="PS51864"/>
    </source>
</evidence>
<reference evidence="18 19" key="1">
    <citation type="submission" date="2013-11" db="EMBL/GenBank/DDBJ databases">
        <title>Draft genome of the bovine lungworm Dictyocaulus viviparus.</title>
        <authorList>
            <person name="Mitreva M."/>
        </authorList>
    </citation>
    <scope>NUCLEOTIDE SEQUENCE [LARGE SCALE GENOMIC DNA]</scope>
    <source>
        <strain evidence="18 19">HannoverDv2000</strain>
    </source>
</reference>
<keyword evidence="7 14" id="KW-0378">Hydrolase</keyword>
<dbReference type="Proteomes" id="UP000053766">
    <property type="component" value="Unassembled WGS sequence"/>
</dbReference>
<feature type="domain" description="CUB" evidence="16">
    <location>
        <begin position="397"/>
        <end position="517"/>
    </location>
</feature>
<feature type="active site" evidence="14">
    <location>
        <position position="250"/>
    </location>
</feature>
<evidence type="ECO:0000256" key="13">
    <source>
        <dbReference type="PROSITE-ProRule" id="PRU00059"/>
    </source>
</evidence>
<evidence type="ECO:0000256" key="9">
    <source>
        <dbReference type="ARBA" id="ARBA00023049"/>
    </source>
</evidence>
<comment type="subcellular location">
    <subcellularLocation>
        <location evidence="1 12">Secreted</location>
    </subcellularLocation>
</comment>
<evidence type="ECO:0000256" key="2">
    <source>
        <dbReference type="ARBA" id="ARBA00022525"/>
    </source>
</evidence>
<evidence type="ECO:0000256" key="12">
    <source>
        <dbReference type="PIRNR" id="PIRNR036365"/>
    </source>
</evidence>
<evidence type="ECO:0000256" key="1">
    <source>
        <dbReference type="ARBA" id="ARBA00004613"/>
    </source>
</evidence>
<dbReference type="GO" id="GO:0018996">
    <property type="term" value="P:molting cycle, collagen and cuticulin-based cuticle"/>
    <property type="evidence" value="ECO:0007669"/>
    <property type="project" value="InterPro"/>
</dbReference>
<dbReference type="InterPro" id="IPR017050">
    <property type="entry name" value="Metallopeptidase_nem"/>
</dbReference>
<dbReference type="InterPro" id="IPR024079">
    <property type="entry name" value="MetalloPept_cat_dom_sf"/>
</dbReference>
<name>A0A0D8Y2X9_DICVI</name>
<comment type="caution">
    <text evidence="13">Lacks conserved residue(s) required for the propagation of feature annotation.</text>
</comment>
<feature type="domain" description="Peptidase M12A" evidence="17">
    <location>
        <begin position="159"/>
        <end position="353"/>
    </location>
</feature>
<dbReference type="InterPro" id="IPR000859">
    <property type="entry name" value="CUB_dom"/>
</dbReference>
<dbReference type="InterPro" id="IPR006026">
    <property type="entry name" value="Peptidase_Metallo"/>
</dbReference>
<reference evidence="19" key="2">
    <citation type="journal article" date="2016" name="Sci. Rep.">
        <title>Dictyocaulus viviparus genome, variome and transcriptome elucidate lungworm biology and support future intervention.</title>
        <authorList>
            <person name="McNulty S.N."/>
            <person name="Strube C."/>
            <person name="Rosa B.A."/>
            <person name="Martin J.C."/>
            <person name="Tyagi R."/>
            <person name="Choi Y.J."/>
            <person name="Wang Q."/>
            <person name="Hallsworth Pepin K."/>
            <person name="Zhang X."/>
            <person name="Ozersky P."/>
            <person name="Wilson R.K."/>
            <person name="Sternberg P.W."/>
            <person name="Gasser R.B."/>
            <person name="Mitreva M."/>
        </authorList>
    </citation>
    <scope>NUCLEOTIDE SEQUENCE [LARGE SCALE GENOMIC DNA]</scope>
    <source>
        <strain evidence="19">HannoverDv2000</strain>
    </source>
</reference>
<evidence type="ECO:0000256" key="14">
    <source>
        <dbReference type="PROSITE-ProRule" id="PRU01211"/>
    </source>
</evidence>
<dbReference type="MEROPS" id="M12.310"/>
<dbReference type="InterPro" id="IPR000742">
    <property type="entry name" value="EGF"/>
</dbReference>
<keyword evidence="8 14" id="KW-0862">Zinc</keyword>
<dbReference type="InterPro" id="IPR034035">
    <property type="entry name" value="Astacin-like_dom"/>
</dbReference>
<dbReference type="PANTHER" id="PTHR10127">
    <property type="entry name" value="DISCOIDIN, CUB, EGF, LAMININ , AND ZINC METALLOPROTEASE DOMAIN CONTAINING"/>
    <property type="match status" value="1"/>
</dbReference>
<dbReference type="PRINTS" id="PR00480">
    <property type="entry name" value="ASTACIN"/>
</dbReference>
<protein>
    <recommendedName>
        <fullName evidence="12">Zinc metalloproteinase</fullName>
    </recommendedName>
</protein>
<dbReference type="InterPro" id="IPR035914">
    <property type="entry name" value="Sperma_CUB_dom_sf"/>
</dbReference>
<dbReference type="PROSITE" id="PS01180">
    <property type="entry name" value="CUB"/>
    <property type="match status" value="1"/>
</dbReference>
<evidence type="ECO:0000256" key="5">
    <source>
        <dbReference type="ARBA" id="ARBA00022723"/>
    </source>
</evidence>
<evidence type="ECO:0000256" key="4">
    <source>
        <dbReference type="ARBA" id="ARBA00022670"/>
    </source>
</evidence>
<evidence type="ECO:0000313" key="19">
    <source>
        <dbReference type="Proteomes" id="UP000053766"/>
    </source>
</evidence>
<dbReference type="PROSITE" id="PS00022">
    <property type="entry name" value="EGF_1"/>
    <property type="match status" value="1"/>
</dbReference>
<keyword evidence="2 12" id="KW-0964">Secreted</keyword>
<evidence type="ECO:0000256" key="10">
    <source>
        <dbReference type="ARBA" id="ARBA00023157"/>
    </source>
</evidence>
<organism evidence="18 19">
    <name type="scientific">Dictyocaulus viviparus</name>
    <name type="common">Bovine lungworm</name>
    <dbReference type="NCBI Taxonomy" id="29172"/>
    <lineage>
        <taxon>Eukaryota</taxon>
        <taxon>Metazoa</taxon>
        <taxon>Ecdysozoa</taxon>
        <taxon>Nematoda</taxon>
        <taxon>Chromadorea</taxon>
        <taxon>Rhabditida</taxon>
        <taxon>Rhabditina</taxon>
        <taxon>Rhabditomorpha</taxon>
        <taxon>Strongyloidea</taxon>
        <taxon>Metastrongylidae</taxon>
        <taxon>Dictyocaulus</taxon>
    </lineage>
</organism>
<feature type="binding site" evidence="14">
    <location>
        <position position="253"/>
    </location>
    <ligand>
        <name>Zn(2+)</name>
        <dbReference type="ChEBI" id="CHEBI:29105"/>
        <note>catalytic</note>
    </ligand>
</feature>
<dbReference type="PANTHER" id="PTHR10127:SF793">
    <property type="entry name" value="ZINC METALLOPROTEINASE NAS-31"/>
    <property type="match status" value="1"/>
</dbReference>
<feature type="binding site" evidence="14">
    <location>
        <position position="259"/>
    </location>
    <ligand>
        <name>Zn(2+)</name>
        <dbReference type="ChEBI" id="CHEBI:29105"/>
        <note>catalytic</note>
    </ligand>
</feature>
<proteinExistence type="predicted"/>
<dbReference type="EMBL" id="KN716207">
    <property type="protein sequence ID" value="KJH50374.1"/>
    <property type="molecule type" value="Genomic_DNA"/>
</dbReference>
<feature type="chain" id="PRO_5005115318" description="Zinc metalloproteinase" evidence="12 15">
    <location>
        <begin position="20"/>
        <end position="521"/>
    </location>
</feature>
<keyword evidence="9 14" id="KW-0482">Metalloprotease</keyword>
<dbReference type="AlphaFoldDB" id="A0A0D8Y2X9"/>
<evidence type="ECO:0000256" key="6">
    <source>
        <dbReference type="ARBA" id="ARBA00022729"/>
    </source>
</evidence>
<keyword evidence="5 14" id="KW-0479">Metal-binding</keyword>
<accession>A0A0D8Y2X9</accession>
<dbReference type="InterPro" id="IPR001506">
    <property type="entry name" value="Peptidase_M12A"/>
</dbReference>
<keyword evidence="19" id="KW-1185">Reference proteome</keyword>
<evidence type="ECO:0000256" key="3">
    <source>
        <dbReference type="ARBA" id="ARBA00022536"/>
    </source>
</evidence>
<dbReference type="CDD" id="cd04280">
    <property type="entry name" value="ZnMc_astacin_like"/>
    <property type="match status" value="1"/>
</dbReference>
<dbReference type="GO" id="GO:0008270">
    <property type="term" value="F:zinc ion binding"/>
    <property type="evidence" value="ECO:0007669"/>
    <property type="project" value="UniProtKB-UniRule"/>
</dbReference>
<dbReference type="Pfam" id="PF01400">
    <property type="entry name" value="Astacin"/>
    <property type="match status" value="1"/>
</dbReference>
<keyword evidence="6 12" id="KW-0732">Signal</keyword>
<keyword evidence="3" id="KW-0245">EGF-like domain</keyword>
<dbReference type="SMART" id="SM00235">
    <property type="entry name" value="ZnMc"/>
    <property type="match status" value="1"/>
</dbReference>
<dbReference type="PROSITE" id="PS51864">
    <property type="entry name" value="ASTACIN"/>
    <property type="match status" value="1"/>
</dbReference>